<dbReference type="RefSeq" id="WP_270947726.1">
    <property type="nucleotide sequence ID" value="NZ_JAQGLA010000007.1"/>
</dbReference>
<keyword evidence="5 6" id="KW-0472">Membrane</keyword>
<evidence type="ECO:0000256" key="5">
    <source>
        <dbReference type="ARBA" id="ARBA00023136"/>
    </source>
</evidence>
<dbReference type="InterPro" id="IPR022791">
    <property type="entry name" value="L-PG_synthase/AglD"/>
</dbReference>
<keyword evidence="2" id="KW-1003">Cell membrane</keyword>
<organism evidence="7 8">
    <name type="scientific">Saccharopolyspora oryzae</name>
    <dbReference type="NCBI Taxonomy" id="2997343"/>
    <lineage>
        <taxon>Bacteria</taxon>
        <taxon>Bacillati</taxon>
        <taxon>Actinomycetota</taxon>
        <taxon>Actinomycetes</taxon>
        <taxon>Pseudonocardiales</taxon>
        <taxon>Pseudonocardiaceae</taxon>
        <taxon>Saccharopolyspora</taxon>
    </lineage>
</organism>
<evidence type="ECO:0000256" key="6">
    <source>
        <dbReference type="SAM" id="Phobius"/>
    </source>
</evidence>
<evidence type="ECO:0000256" key="1">
    <source>
        <dbReference type="ARBA" id="ARBA00004651"/>
    </source>
</evidence>
<gene>
    <name evidence="7" type="ORF">OU415_06850</name>
</gene>
<feature type="transmembrane region" description="Helical" evidence="6">
    <location>
        <begin position="39"/>
        <end position="61"/>
    </location>
</feature>
<keyword evidence="4 6" id="KW-1133">Transmembrane helix</keyword>
<feature type="transmembrane region" description="Helical" evidence="6">
    <location>
        <begin position="153"/>
        <end position="174"/>
    </location>
</feature>
<evidence type="ECO:0000256" key="4">
    <source>
        <dbReference type="ARBA" id="ARBA00022989"/>
    </source>
</evidence>
<reference evidence="7 8" key="1">
    <citation type="submission" date="2022-11" db="EMBL/GenBank/DDBJ databases">
        <title>Draft genome sequence of Saccharopolyspora sp. WRP15-2 isolated from rhizosphere soils of wild rice in Thailand.</title>
        <authorList>
            <person name="Duangmal K."/>
            <person name="Kammanee S."/>
            <person name="Muangham S."/>
        </authorList>
    </citation>
    <scope>NUCLEOTIDE SEQUENCE [LARGE SCALE GENOMIC DNA]</scope>
    <source>
        <strain evidence="7 8">WRP15-2</strain>
    </source>
</reference>
<evidence type="ECO:0000313" key="7">
    <source>
        <dbReference type="EMBL" id="MDA3625146.1"/>
    </source>
</evidence>
<feature type="transmembrane region" description="Helical" evidence="6">
    <location>
        <begin position="225"/>
        <end position="250"/>
    </location>
</feature>
<dbReference type="Pfam" id="PF03706">
    <property type="entry name" value="LPG_synthase_TM"/>
    <property type="match status" value="1"/>
</dbReference>
<keyword evidence="3 6" id="KW-0812">Transmembrane</keyword>
<name>A0ABT4UTV6_9PSEU</name>
<comment type="caution">
    <text evidence="7">The sequence shown here is derived from an EMBL/GenBank/DDBJ whole genome shotgun (WGS) entry which is preliminary data.</text>
</comment>
<feature type="transmembrane region" description="Helical" evidence="6">
    <location>
        <begin position="118"/>
        <end position="141"/>
    </location>
</feature>
<evidence type="ECO:0000256" key="2">
    <source>
        <dbReference type="ARBA" id="ARBA00022475"/>
    </source>
</evidence>
<evidence type="ECO:0000256" key="3">
    <source>
        <dbReference type="ARBA" id="ARBA00022692"/>
    </source>
</evidence>
<accession>A0ABT4UTV6</accession>
<proteinExistence type="predicted"/>
<protein>
    <submittedName>
        <fullName evidence="7">Lysylphosphatidylglycerol synthase transmembrane domain-containing protein</fullName>
    </submittedName>
</protein>
<keyword evidence="8" id="KW-1185">Reference proteome</keyword>
<dbReference type="Proteomes" id="UP001210380">
    <property type="component" value="Unassembled WGS sequence"/>
</dbReference>
<sequence>MRNRIRTIAQWTVVLCGLGVLGWQFPALAAEAGRLGGELAHLSWIWFGVAIALSVASLVAYGELHRRLLLAGGVVLPVRTVQAINFAENALSTTLPAVGNAAGFAYAAVQLRKRGVDLALGTWSVVLCGVVATAVLALLGLAGAGGTGVMSPLLAGLLAAGLLITSCACWVVLVRSSALHRCLRGCARLVRAMPGRTTSWAKDPDAVARRLSDRIAMLRPSGRQWAAIVSFAALSWIVDYLSLCASVAALGHPVPWSTLVAGYLAVQGAIALQVFPGGAGLAEAGLLGVLLASGTPIAPALATVLVYRSINWLLLAALGWGVYGVQIHLAPDSGARHRVDDPVPHRIGG</sequence>
<dbReference type="PANTHER" id="PTHR39087">
    <property type="entry name" value="UPF0104 MEMBRANE PROTEIN MJ1595"/>
    <property type="match status" value="1"/>
</dbReference>
<feature type="transmembrane region" description="Helical" evidence="6">
    <location>
        <begin position="312"/>
        <end position="330"/>
    </location>
</feature>
<dbReference type="EMBL" id="JAQGLA010000007">
    <property type="protein sequence ID" value="MDA3625146.1"/>
    <property type="molecule type" value="Genomic_DNA"/>
</dbReference>
<evidence type="ECO:0000313" key="8">
    <source>
        <dbReference type="Proteomes" id="UP001210380"/>
    </source>
</evidence>
<dbReference type="PANTHER" id="PTHR39087:SF2">
    <property type="entry name" value="UPF0104 MEMBRANE PROTEIN MJ1595"/>
    <property type="match status" value="1"/>
</dbReference>
<comment type="subcellular location">
    <subcellularLocation>
        <location evidence="1">Cell membrane</location>
        <topology evidence="1">Multi-pass membrane protein</topology>
    </subcellularLocation>
</comment>